<dbReference type="AlphaFoldDB" id="A0A415DYP3"/>
<keyword evidence="9" id="KW-1185">Reference proteome</keyword>
<reference evidence="8 9" key="1">
    <citation type="submission" date="2018-08" db="EMBL/GenBank/DDBJ databases">
        <title>A genome reference for cultivated species of the human gut microbiota.</title>
        <authorList>
            <person name="Zou Y."/>
            <person name="Xue W."/>
            <person name="Luo G."/>
        </authorList>
    </citation>
    <scope>NUCLEOTIDE SEQUENCE [LARGE SCALE GENOMIC DNA]</scope>
    <source>
        <strain evidence="8 9">AM07-24</strain>
    </source>
</reference>
<dbReference type="EC" id="3.5.3.6" evidence="6"/>
<dbReference type="PANTHER" id="PTHR47271">
    <property type="entry name" value="ARGININE DEIMINASE"/>
    <property type="match status" value="1"/>
</dbReference>
<accession>A0A415DYP3</accession>
<evidence type="ECO:0000256" key="5">
    <source>
        <dbReference type="ARBA" id="ARBA00049429"/>
    </source>
</evidence>
<dbReference type="RefSeq" id="WP_118336121.1">
    <property type="nucleotide sequence ID" value="NZ_AP025567.1"/>
</dbReference>
<dbReference type="PANTHER" id="PTHR47271:SF2">
    <property type="entry name" value="ARGININE DEIMINASE"/>
    <property type="match status" value="1"/>
</dbReference>
<organism evidence="8 9">
    <name type="scientific">Emergencia timonensis</name>
    <dbReference type="NCBI Taxonomy" id="1776384"/>
    <lineage>
        <taxon>Bacteria</taxon>
        <taxon>Bacillati</taxon>
        <taxon>Bacillota</taxon>
        <taxon>Clostridia</taxon>
        <taxon>Peptostreptococcales</taxon>
        <taxon>Anaerovoracaceae</taxon>
        <taxon>Emergencia</taxon>
    </lineage>
</organism>
<evidence type="ECO:0000256" key="3">
    <source>
        <dbReference type="ARBA" id="ARBA00022503"/>
    </source>
</evidence>
<feature type="active site" description="Amidino-cysteine intermediate" evidence="6 7">
    <location>
        <position position="397"/>
    </location>
</feature>
<evidence type="ECO:0000256" key="2">
    <source>
        <dbReference type="ARBA" id="ARBA00010206"/>
    </source>
</evidence>
<gene>
    <name evidence="6" type="primary">arcA</name>
    <name evidence="8" type="ORF">DW099_14175</name>
</gene>
<evidence type="ECO:0000256" key="4">
    <source>
        <dbReference type="ARBA" id="ARBA00022801"/>
    </source>
</evidence>
<dbReference type="SUPFAM" id="SSF55909">
    <property type="entry name" value="Pentein"/>
    <property type="match status" value="1"/>
</dbReference>
<evidence type="ECO:0000256" key="6">
    <source>
        <dbReference type="HAMAP-Rule" id="MF_00242"/>
    </source>
</evidence>
<evidence type="ECO:0000256" key="1">
    <source>
        <dbReference type="ARBA" id="ARBA00005213"/>
    </source>
</evidence>
<dbReference type="Gene3D" id="1.10.3930.10">
    <property type="entry name" value="Arginine deiminase"/>
    <property type="match status" value="1"/>
</dbReference>
<dbReference type="PRINTS" id="PR01466">
    <property type="entry name" value="ARGDEIMINASE"/>
</dbReference>
<dbReference type="Proteomes" id="UP000284841">
    <property type="component" value="Unassembled WGS sequence"/>
</dbReference>
<sequence>MSKINVYSEIGRLKKVMLHRPGDEIDGVIPQTMPRHLFDDIPWKKGAQYEHDCFADILRSEGTEVVYIEDLFRESFDREGSRGAFLERFLDVHGIHNGHLRGQLAEYLLSLDARAMADKIMAGVRKGDIGERGAADFCRFFPDAEYELYYTEPLANLYYTRDPGSSIGRGMSFHNMEKLGRELETVVWQHIFCNHPDFADGDTPMWLSNESPFGIEGGDIAVLSKDVIAIGSSLRTRPEAIEQLARNILPRDSFKKVLAFTIPHDRKFMHLDTVLTMIDYDKFTIHPGIEATLNVFEISLGRDGELVYKDRSAPVEKVLAGTLGLDSVQVFRCAGGSYIDAEREQWNDGTNTLAIAPGTVVTYSRNEVTNELLEKHGIRVLQMPCGELSRGRGGPRCMSMPLVREDITF</sequence>
<dbReference type="Pfam" id="PF02274">
    <property type="entry name" value="ADI"/>
    <property type="match status" value="1"/>
</dbReference>
<dbReference type="HAMAP" id="MF_00242">
    <property type="entry name" value="Arg_deiminase"/>
    <property type="match status" value="1"/>
</dbReference>
<comment type="catalytic activity">
    <reaction evidence="5 6">
        <text>L-arginine + H2O = L-citrulline + NH4(+)</text>
        <dbReference type="Rhea" id="RHEA:19597"/>
        <dbReference type="ChEBI" id="CHEBI:15377"/>
        <dbReference type="ChEBI" id="CHEBI:28938"/>
        <dbReference type="ChEBI" id="CHEBI:32682"/>
        <dbReference type="ChEBI" id="CHEBI:57743"/>
        <dbReference type="EC" id="3.5.3.6"/>
    </reaction>
</comment>
<dbReference type="NCBIfam" id="NF002381">
    <property type="entry name" value="PRK01388.1"/>
    <property type="match status" value="1"/>
</dbReference>
<evidence type="ECO:0000256" key="7">
    <source>
        <dbReference type="PIRSR" id="PIRSR006356-1"/>
    </source>
</evidence>
<dbReference type="Gene3D" id="3.75.10.10">
    <property type="entry name" value="L-arginine/glycine Amidinotransferase, Chain A"/>
    <property type="match status" value="1"/>
</dbReference>
<dbReference type="PIRSF" id="PIRSF006356">
    <property type="entry name" value="Arg_deiminase"/>
    <property type="match status" value="1"/>
</dbReference>
<comment type="similarity">
    <text evidence="2 6">Belongs to the arginine deiminase family.</text>
</comment>
<dbReference type="EMBL" id="QRMS01000004">
    <property type="protein sequence ID" value="RHJ85984.1"/>
    <property type="molecule type" value="Genomic_DNA"/>
</dbReference>
<dbReference type="UniPathway" id="UPA00254">
    <property type="reaction ID" value="UER00364"/>
</dbReference>
<dbReference type="GO" id="GO:0016990">
    <property type="term" value="F:arginine deiminase activity"/>
    <property type="evidence" value="ECO:0007669"/>
    <property type="project" value="UniProtKB-UniRule"/>
</dbReference>
<comment type="subcellular location">
    <subcellularLocation>
        <location evidence="6">Cytoplasm</location>
    </subcellularLocation>
</comment>
<protein>
    <recommendedName>
        <fullName evidence="6">Arginine deiminase</fullName>
        <shortName evidence="6">ADI</shortName>
        <ecNumber evidence="6">3.5.3.6</ecNumber>
    </recommendedName>
    <alternativeName>
        <fullName evidence="6">Arginine dihydrolase</fullName>
        <shortName evidence="6">AD</shortName>
    </alternativeName>
</protein>
<dbReference type="STRING" id="1776384.GCA_900086585_01767"/>
<keyword evidence="6" id="KW-0963">Cytoplasm</keyword>
<keyword evidence="4 6" id="KW-0378">Hydrolase</keyword>
<evidence type="ECO:0000313" key="9">
    <source>
        <dbReference type="Proteomes" id="UP000284841"/>
    </source>
</evidence>
<dbReference type="InterPro" id="IPR003876">
    <property type="entry name" value="Arg_deiminase"/>
</dbReference>
<name>A0A415DYP3_9FIRM</name>
<evidence type="ECO:0000313" key="8">
    <source>
        <dbReference type="EMBL" id="RHJ85984.1"/>
    </source>
</evidence>
<dbReference type="GO" id="GO:0019546">
    <property type="term" value="P:L-arginine deiminase pathway"/>
    <property type="evidence" value="ECO:0007669"/>
    <property type="project" value="TreeGrafter"/>
</dbReference>
<keyword evidence="3 6" id="KW-0056">Arginine metabolism</keyword>
<proteinExistence type="inferred from homology"/>
<dbReference type="GO" id="GO:0005737">
    <property type="term" value="C:cytoplasm"/>
    <property type="evidence" value="ECO:0007669"/>
    <property type="project" value="UniProtKB-SubCell"/>
</dbReference>
<dbReference type="OrthoDB" id="9807502at2"/>
<comment type="pathway">
    <text evidence="1 6">Amino-acid degradation; L-arginine degradation via ADI pathway; carbamoyl phosphate from L-arginine: step 1/2.</text>
</comment>
<comment type="caution">
    <text evidence="8">The sequence shown here is derived from an EMBL/GenBank/DDBJ whole genome shotgun (WGS) entry which is preliminary data.</text>
</comment>